<organism evidence="1 2">
    <name type="scientific">Halarsenatibacter silvermanii</name>
    <dbReference type="NCBI Taxonomy" id="321763"/>
    <lineage>
        <taxon>Bacteria</taxon>
        <taxon>Bacillati</taxon>
        <taxon>Bacillota</taxon>
        <taxon>Clostridia</taxon>
        <taxon>Halanaerobiales</taxon>
        <taxon>Halarsenatibacteraceae</taxon>
        <taxon>Halarsenatibacter</taxon>
    </lineage>
</organism>
<dbReference type="Proteomes" id="UP000199476">
    <property type="component" value="Unassembled WGS sequence"/>
</dbReference>
<keyword evidence="2" id="KW-1185">Reference proteome</keyword>
<dbReference type="AlphaFoldDB" id="A0A1G9KVD7"/>
<dbReference type="STRING" id="321763.SAMN04488692_105106"/>
<reference evidence="1 2" key="1">
    <citation type="submission" date="2016-10" db="EMBL/GenBank/DDBJ databases">
        <authorList>
            <person name="de Groot N.N."/>
        </authorList>
    </citation>
    <scope>NUCLEOTIDE SEQUENCE [LARGE SCALE GENOMIC DNA]</scope>
    <source>
        <strain evidence="1 2">SLAS-1</strain>
    </source>
</reference>
<proteinExistence type="predicted"/>
<dbReference type="EMBL" id="FNGO01000005">
    <property type="protein sequence ID" value="SDL53315.1"/>
    <property type="molecule type" value="Genomic_DNA"/>
</dbReference>
<sequence length="79" mass="8728">MVKPVVQAVVPDDEMKDHFVSKECADIIIYVAKNLVREDEDLSLSIDVTGFWKFKKLTLTNISSVPARDAPESGSSCSI</sequence>
<evidence type="ECO:0000313" key="1">
    <source>
        <dbReference type="EMBL" id="SDL53315.1"/>
    </source>
</evidence>
<gene>
    <name evidence="1" type="ORF">SAMN04488692_105106</name>
</gene>
<name>A0A1G9KVD7_9FIRM</name>
<evidence type="ECO:0000313" key="2">
    <source>
        <dbReference type="Proteomes" id="UP000199476"/>
    </source>
</evidence>
<protein>
    <submittedName>
        <fullName evidence="1">Uncharacterized protein</fullName>
    </submittedName>
</protein>
<accession>A0A1G9KVD7</accession>
<dbReference type="RefSeq" id="WP_089758919.1">
    <property type="nucleotide sequence ID" value="NZ_FNGO01000005.1"/>
</dbReference>